<dbReference type="SUPFAM" id="SSF48452">
    <property type="entry name" value="TPR-like"/>
    <property type="match status" value="1"/>
</dbReference>
<dbReference type="InterPro" id="IPR011990">
    <property type="entry name" value="TPR-like_helical_dom_sf"/>
</dbReference>
<dbReference type="Gene3D" id="1.25.40.10">
    <property type="entry name" value="Tetratricopeptide repeat domain"/>
    <property type="match status" value="1"/>
</dbReference>
<dbReference type="PANTHER" id="PTHR46014">
    <property type="entry name" value="TETRATRICOPEPTIDE REPEAT PROTEIN 1"/>
    <property type="match status" value="1"/>
</dbReference>
<dbReference type="SMART" id="SM00028">
    <property type="entry name" value="TPR"/>
    <property type="match status" value="2"/>
</dbReference>
<evidence type="ECO:0000313" key="2">
    <source>
        <dbReference type="EMBL" id="CAE7523154.1"/>
    </source>
</evidence>
<feature type="region of interest" description="Disordered" evidence="1">
    <location>
        <begin position="145"/>
        <end position="165"/>
    </location>
</feature>
<evidence type="ECO:0000256" key="1">
    <source>
        <dbReference type="SAM" id="MobiDB-lite"/>
    </source>
</evidence>
<accession>A0A812TIR3</accession>
<keyword evidence="3" id="KW-1185">Reference proteome</keyword>
<organism evidence="2 3">
    <name type="scientific">Symbiodinium necroappetens</name>
    <dbReference type="NCBI Taxonomy" id="1628268"/>
    <lineage>
        <taxon>Eukaryota</taxon>
        <taxon>Sar</taxon>
        <taxon>Alveolata</taxon>
        <taxon>Dinophyceae</taxon>
        <taxon>Suessiales</taxon>
        <taxon>Symbiodiniaceae</taxon>
        <taxon>Symbiodinium</taxon>
    </lineage>
</organism>
<dbReference type="OrthoDB" id="2942533at2759"/>
<name>A0A812TIR3_9DINO</name>
<dbReference type="InterPro" id="IPR052769">
    <property type="entry name" value="TPR_domain_protein"/>
</dbReference>
<sequence length="346" mass="36979">NRAVCLASLQDWEGTRNDAAKALARVTDLSAAAMKKALFQKARAELRLQLQTECQAQHSEIWRARIALRRQATLSLAEQLGVRTEAWDAGPKRVGPGARARACGQMRRCGQRCEGRAPPQCVGISVLFLLLSVVKALPRQTEPAAAPAASREAQQAMHGHAKALHGTEGKKFRLGQAAAPHAPAEALRAKEAGTAQYKEGNYRGALMEYRRALDLVDQDAALRAQLLGNVAAACLMLKRTSETVDACKECLALDPSNAKVRARLASAQVATGDFEAARATLGNAGDDPVLANALKQIGSTQSTLAEADQALSSGEPAKALNIYANLESSVLFDFPPLTMKMAQCYL</sequence>
<feature type="non-terminal residue" evidence="2">
    <location>
        <position position="346"/>
    </location>
</feature>
<evidence type="ECO:0000313" key="3">
    <source>
        <dbReference type="Proteomes" id="UP000601435"/>
    </source>
</evidence>
<reference evidence="2" key="1">
    <citation type="submission" date="2021-02" db="EMBL/GenBank/DDBJ databases">
        <authorList>
            <person name="Dougan E. K."/>
            <person name="Rhodes N."/>
            <person name="Thang M."/>
            <person name="Chan C."/>
        </authorList>
    </citation>
    <scope>NUCLEOTIDE SEQUENCE</scope>
</reference>
<dbReference type="AlphaFoldDB" id="A0A812TIR3"/>
<comment type="caution">
    <text evidence="2">The sequence shown here is derived from an EMBL/GenBank/DDBJ whole genome shotgun (WGS) entry which is preliminary data.</text>
</comment>
<dbReference type="PANTHER" id="PTHR46014:SF1">
    <property type="entry name" value="TETRATRICOPEPTIDE REPEAT PROTEIN 1"/>
    <property type="match status" value="1"/>
</dbReference>
<protein>
    <submittedName>
        <fullName evidence="2">TTL4 protein</fullName>
    </submittedName>
</protein>
<dbReference type="Pfam" id="PF14559">
    <property type="entry name" value="TPR_19"/>
    <property type="match status" value="1"/>
</dbReference>
<proteinExistence type="predicted"/>
<dbReference type="InterPro" id="IPR019734">
    <property type="entry name" value="TPR_rpt"/>
</dbReference>
<dbReference type="EMBL" id="CAJNJA010024193">
    <property type="protein sequence ID" value="CAE7523154.1"/>
    <property type="molecule type" value="Genomic_DNA"/>
</dbReference>
<feature type="compositionally biased region" description="Low complexity" evidence="1">
    <location>
        <begin position="145"/>
        <end position="156"/>
    </location>
</feature>
<feature type="non-terminal residue" evidence="2">
    <location>
        <position position="1"/>
    </location>
</feature>
<gene>
    <name evidence="2" type="primary">TTL4</name>
    <name evidence="2" type="ORF">SNEC2469_LOCUS14969</name>
</gene>
<dbReference type="Proteomes" id="UP000601435">
    <property type="component" value="Unassembled WGS sequence"/>
</dbReference>